<feature type="compositionally biased region" description="Basic and acidic residues" evidence="1">
    <location>
        <begin position="130"/>
        <end position="144"/>
    </location>
</feature>
<comment type="caution">
    <text evidence="2">The sequence shown here is derived from an EMBL/GenBank/DDBJ whole genome shotgun (WGS) entry which is preliminary data.</text>
</comment>
<reference evidence="2" key="1">
    <citation type="journal article" date="2022" name="bioRxiv">
        <title>Sequencing and chromosome-scale assembly of the giantPleurodeles waltlgenome.</title>
        <authorList>
            <person name="Brown T."/>
            <person name="Elewa A."/>
            <person name="Iarovenko S."/>
            <person name="Subramanian E."/>
            <person name="Araus A.J."/>
            <person name="Petzold A."/>
            <person name="Susuki M."/>
            <person name="Suzuki K.-i.T."/>
            <person name="Hayashi T."/>
            <person name="Toyoda A."/>
            <person name="Oliveira C."/>
            <person name="Osipova E."/>
            <person name="Leigh N.D."/>
            <person name="Simon A."/>
            <person name="Yun M.H."/>
        </authorList>
    </citation>
    <scope>NUCLEOTIDE SEQUENCE</scope>
    <source>
        <strain evidence="2">20211129_DDA</strain>
        <tissue evidence="2">Liver</tissue>
    </source>
</reference>
<dbReference type="AlphaFoldDB" id="A0AAV7QKE8"/>
<evidence type="ECO:0000256" key="1">
    <source>
        <dbReference type="SAM" id="MobiDB-lite"/>
    </source>
</evidence>
<evidence type="ECO:0000313" key="2">
    <source>
        <dbReference type="EMBL" id="KAJ1138868.1"/>
    </source>
</evidence>
<accession>A0AAV7QKE8</accession>
<dbReference type="Proteomes" id="UP001066276">
    <property type="component" value="Chromosome 6"/>
</dbReference>
<gene>
    <name evidence="2" type="ORF">NDU88_005249</name>
</gene>
<feature type="region of interest" description="Disordered" evidence="1">
    <location>
        <begin position="92"/>
        <end position="144"/>
    </location>
</feature>
<keyword evidence="3" id="KW-1185">Reference proteome</keyword>
<protein>
    <submittedName>
        <fullName evidence="2">Uncharacterized protein</fullName>
    </submittedName>
</protein>
<sequence length="200" mass="22156">MEACSTVGAARVRRAPLGVPPLSCNSLFVEEAAHRRFQLQCWTRYKWWGGARPQRRPPLNHHGCRAFPHVQPLAAGLTFDLRAPLCWSSARRDPAPRQAATSARRAVRSHLTPHSAGKESQSSDLLSIRNPRDPTHSSRLLRKDPAVVWHQAQPPATSGPTPTCRPKIVLRSGSSRRRLRTAGAAVRWSQGTRTMSCADI</sequence>
<name>A0AAV7QKE8_PLEWA</name>
<proteinExistence type="predicted"/>
<organism evidence="2 3">
    <name type="scientific">Pleurodeles waltl</name>
    <name type="common">Iberian ribbed newt</name>
    <dbReference type="NCBI Taxonomy" id="8319"/>
    <lineage>
        <taxon>Eukaryota</taxon>
        <taxon>Metazoa</taxon>
        <taxon>Chordata</taxon>
        <taxon>Craniata</taxon>
        <taxon>Vertebrata</taxon>
        <taxon>Euteleostomi</taxon>
        <taxon>Amphibia</taxon>
        <taxon>Batrachia</taxon>
        <taxon>Caudata</taxon>
        <taxon>Salamandroidea</taxon>
        <taxon>Salamandridae</taxon>
        <taxon>Pleurodelinae</taxon>
        <taxon>Pleurodeles</taxon>
    </lineage>
</organism>
<dbReference type="EMBL" id="JANPWB010000010">
    <property type="protein sequence ID" value="KAJ1138868.1"/>
    <property type="molecule type" value="Genomic_DNA"/>
</dbReference>
<evidence type="ECO:0000313" key="3">
    <source>
        <dbReference type="Proteomes" id="UP001066276"/>
    </source>
</evidence>